<evidence type="ECO:0000313" key="2">
    <source>
        <dbReference type="Proteomes" id="UP000004470"/>
    </source>
</evidence>
<protein>
    <submittedName>
        <fullName evidence="1">Uncharacterized protein</fullName>
    </submittedName>
</protein>
<proteinExistence type="predicted"/>
<dbReference type="HOGENOM" id="CLU_1033848_0_0_9"/>
<keyword evidence="2" id="KW-1185">Reference proteome</keyword>
<organism evidence="1 2">
    <name type="scientific">Pediococcus acidilactici DSM 20284</name>
    <dbReference type="NCBI Taxonomy" id="862514"/>
    <lineage>
        <taxon>Bacteria</taxon>
        <taxon>Bacillati</taxon>
        <taxon>Bacillota</taxon>
        <taxon>Bacilli</taxon>
        <taxon>Lactobacillales</taxon>
        <taxon>Lactobacillaceae</taxon>
        <taxon>Pediococcus</taxon>
        <taxon>Pediococcus acidilactici group</taxon>
    </lineage>
</organism>
<name>E0NGN0_PEDAC</name>
<reference evidence="1" key="1">
    <citation type="submission" date="2010-07" db="EMBL/GenBank/DDBJ databases">
        <authorList>
            <person name="Muzny D."/>
            <person name="Qin X."/>
            <person name="Deng J."/>
            <person name="Jiang H."/>
            <person name="Liu Y."/>
            <person name="Qu J."/>
            <person name="Song X.-Z."/>
            <person name="Zhang L."/>
            <person name="Thornton R."/>
            <person name="Coyle M."/>
            <person name="Francisco L."/>
            <person name="Jackson L."/>
            <person name="Javaid M."/>
            <person name="Korchina V."/>
            <person name="Kovar C."/>
            <person name="Mata R."/>
            <person name="Mathew T."/>
            <person name="Ngo R."/>
            <person name="Nguyen L."/>
            <person name="Nguyen N."/>
            <person name="Okwuonu G."/>
            <person name="Ongeri F."/>
            <person name="Pham C."/>
            <person name="Simmons D."/>
            <person name="Wilczek-Boney K."/>
            <person name="Hale W."/>
            <person name="Jakkamsetti A."/>
            <person name="Pham P."/>
            <person name="Ruth R."/>
            <person name="San Lucas F."/>
            <person name="Warren J."/>
            <person name="Zhang J."/>
            <person name="Zhao Z."/>
            <person name="Zhou C."/>
            <person name="Zhu D."/>
            <person name="Lee S."/>
            <person name="Bess C."/>
            <person name="Blankenburg K."/>
            <person name="Forbes L."/>
            <person name="Fu Q."/>
            <person name="Gubbala S."/>
            <person name="Hirani K."/>
            <person name="Jayaseelan J.C."/>
            <person name="Lara F."/>
            <person name="Munidasa M."/>
            <person name="Palculict T."/>
            <person name="Patil S."/>
            <person name="Pu L.-L."/>
            <person name="Saada N."/>
            <person name="Tang L."/>
            <person name="Weissenberger G."/>
            <person name="Zhu Y."/>
            <person name="Hemphill L."/>
            <person name="Shang Y."/>
            <person name="Youmans B."/>
            <person name="Ayvaz T."/>
            <person name="Ross M."/>
            <person name="Santibanez J."/>
            <person name="Aqrawi P."/>
            <person name="Gross S."/>
            <person name="Joshi V."/>
            <person name="Fowler G."/>
            <person name="Nazareth L."/>
            <person name="Reid J."/>
            <person name="Worley K."/>
            <person name="Petrosino J."/>
            <person name="Highlander S."/>
            <person name="Gibbs R."/>
        </authorList>
    </citation>
    <scope>NUCLEOTIDE SEQUENCE [LARGE SCALE GENOMIC DNA]</scope>
    <source>
        <strain evidence="1">DSM 20284</strain>
    </source>
</reference>
<dbReference type="AlphaFoldDB" id="E0NGN0"/>
<accession>E0NGN0</accession>
<evidence type="ECO:0000313" key="1">
    <source>
        <dbReference type="EMBL" id="EFL95340.1"/>
    </source>
</evidence>
<sequence length="292" mass="34419">MVIKSQVAHGLSTNKEFLTMLNKEEVKDLICDRFWKYREITPKKTFTTLFIGTKAGSGMLALCFRRNGRITFPTNVAFEPDEYRYWDFDEDTQEIVFLNNQNQISRRAKLPVRWFGGGFKMQLISDKNEVFSHEPHVDKYAIKKRIIGGTHMFFCPRSVYEFELFQDLAFLNFDIKLINAKNSIIDFFNEVYRYLIVHPQLEEVVISQVGQPIVELSEEEKILFANKDNQPSYKYFSGERALVLELLTVVLSENNKRLLNRDDYRNEEEMLQDIILNKFANRYEIAEVFAPK</sequence>
<gene>
    <name evidence="1" type="ORF">HMPREF0623_1077</name>
</gene>
<dbReference type="Proteomes" id="UP000004470">
    <property type="component" value="Unassembled WGS sequence"/>
</dbReference>
<comment type="caution">
    <text evidence="1">The sequence shown here is derived from an EMBL/GenBank/DDBJ whole genome shotgun (WGS) entry which is preliminary data.</text>
</comment>
<dbReference type="EMBL" id="AEEG01000004">
    <property type="protein sequence ID" value="EFL95340.1"/>
    <property type="molecule type" value="Genomic_DNA"/>
</dbReference>